<dbReference type="EC" id="6.6.1.1" evidence="3"/>
<feature type="compositionally biased region" description="Pro residues" evidence="1">
    <location>
        <begin position="300"/>
        <end position="314"/>
    </location>
</feature>
<dbReference type="Pfam" id="PF07728">
    <property type="entry name" value="AAA_5"/>
    <property type="match status" value="1"/>
</dbReference>
<dbReference type="SMART" id="SM00382">
    <property type="entry name" value="AAA"/>
    <property type="match status" value="1"/>
</dbReference>
<feature type="domain" description="AAA+ ATPase" evidence="2">
    <location>
        <begin position="42"/>
        <end position="187"/>
    </location>
</feature>
<reference evidence="4" key="2">
    <citation type="submission" date="2007-11" db="EMBL/GenBank/DDBJ databases">
        <title>Complete sequence of Delftia acidovorans DSM 14801 / SPH-1.</title>
        <authorList>
            <person name="Copeland A."/>
            <person name="Lucas S."/>
            <person name="Lapidus A."/>
            <person name="Barry K."/>
            <person name="Glavina del Rio T."/>
            <person name="Dalin E."/>
            <person name="Tice H."/>
            <person name="Pitluck S."/>
            <person name="Lowry S."/>
            <person name="Clum A."/>
            <person name="Schmutz J."/>
            <person name="Larimer F."/>
            <person name="Land M."/>
            <person name="Hauser L."/>
            <person name="Kyrpides N."/>
            <person name="Kim E."/>
            <person name="Schleheck D."/>
            <person name="Richardson P."/>
        </authorList>
    </citation>
    <scope>NUCLEOTIDE SEQUENCE [LARGE SCALE GENOMIC DNA]</scope>
    <source>
        <strain evidence="4">DSM 14801 / SPH-1</strain>
    </source>
</reference>
<gene>
    <name evidence="3" type="ordered locus">Daci_5745</name>
</gene>
<dbReference type="STRING" id="398578.Daci_5745"/>
<dbReference type="GO" id="GO:0016851">
    <property type="term" value="F:magnesium chelatase activity"/>
    <property type="evidence" value="ECO:0007669"/>
    <property type="project" value="UniProtKB-EC"/>
</dbReference>
<evidence type="ECO:0000313" key="3">
    <source>
        <dbReference type="EMBL" id="ABX38373.1"/>
    </source>
</evidence>
<dbReference type="GO" id="GO:0016887">
    <property type="term" value="F:ATP hydrolysis activity"/>
    <property type="evidence" value="ECO:0007669"/>
    <property type="project" value="InterPro"/>
</dbReference>
<dbReference type="InterPro" id="IPR041628">
    <property type="entry name" value="ChlI/MoxR_AAA_lid"/>
</dbReference>
<dbReference type="EMBL" id="CP000884">
    <property type="protein sequence ID" value="ABX38373.1"/>
    <property type="molecule type" value="Genomic_DNA"/>
</dbReference>
<dbReference type="Pfam" id="PF17863">
    <property type="entry name" value="AAA_lid_2"/>
    <property type="match status" value="1"/>
</dbReference>
<dbReference type="HOGENOM" id="CLU_016684_0_1_4"/>
<dbReference type="InterPro" id="IPR003593">
    <property type="entry name" value="AAA+_ATPase"/>
</dbReference>
<dbReference type="InterPro" id="IPR052989">
    <property type="entry name" value="Mg-chelatase_DI-like"/>
</dbReference>
<dbReference type="InterPro" id="IPR011704">
    <property type="entry name" value="ATPase_dyneun-rel_AAA"/>
</dbReference>
<dbReference type="Gene3D" id="1.10.8.80">
    <property type="entry name" value="Magnesium chelatase subunit I, C-Terminal domain"/>
    <property type="match status" value="1"/>
</dbReference>
<name>A9BXU7_DELAS</name>
<keyword evidence="3" id="KW-0436">Ligase</keyword>
<dbReference type="AlphaFoldDB" id="A9BXU7"/>
<dbReference type="InterPro" id="IPR027417">
    <property type="entry name" value="P-loop_NTPase"/>
</dbReference>
<feature type="region of interest" description="Disordered" evidence="1">
    <location>
        <begin position="297"/>
        <end position="359"/>
    </location>
</feature>
<dbReference type="PANTHER" id="PTHR35023">
    <property type="entry name" value="CHELATASE-RELATED"/>
    <property type="match status" value="1"/>
</dbReference>
<organism evidence="3 4">
    <name type="scientific">Delftia acidovorans (strain DSM 14801 / SPH-1)</name>
    <dbReference type="NCBI Taxonomy" id="398578"/>
    <lineage>
        <taxon>Bacteria</taxon>
        <taxon>Pseudomonadati</taxon>
        <taxon>Pseudomonadota</taxon>
        <taxon>Betaproteobacteria</taxon>
        <taxon>Burkholderiales</taxon>
        <taxon>Comamonadaceae</taxon>
        <taxon>Delftia</taxon>
    </lineage>
</organism>
<dbReference type="RefSeq" id="WP_012207542.1">
    <property type="nucleotide sequence ID" value="NC_010002.1"/>
</dbReference>
<dbReference type="GO" id="GO:0005524">
    <property type="term" value="F:ATP binding"/>
    <property type="evidence" value="ECO:0007669"/>
    <property type="project" value="InterPro"/>
</dbReference>
<evidence type="ECO:0000313" key="4">
    <source>
        <dbReference type="Proteomes" id="UP000000784"/>
    </source>
</evidence>
<reference evidence="3 4" key="1">
    <citation type="journal article" date="2004" name="Appl. Environ. Microbiol.">
        <title>Mineralization of individual congeners of linear alkylbenzenesulfonate by defined pairs of heterotrophic bacteria.</title>
        <authorList>
            <person name="Schleheck D."/>
            <person name="Knepper T.P."/>
            <person name="Fischer K."/>
            <person name="Cook A.M."/>
        </authorList>
    </citation>
    <scope>NUCLEOTIDE SEQUENCE [LARGE SCALE GENOMIC DNA]</scope>
    <source>
        <strain evidence="4">DSM 14801 / SPH-1</strain>
    </source>
</reference>
<keyword evidence="4" id="KW-1185">Reference proteome</keyword>
<protein>
    <submittedName>
        <fullName evidence="3">Magnesium chelatase</fullName>
        <ecNumber evidence="3">6.6.1.1</ecNumber>
    </submittedName>
</protein>
<dbReference type="PANTHER" id="PTHR35023:SF1">
    <property type="entry name" value="MG-PROTOPORPHYRIN IX CHELATASE"/>
    <property type="match status" value="1"/>
</dbReference>
<accession>A9BXU7</accession>
<dbReference type="SUPFAM" id="SSF52540">
    <property type="entry name" value="P-loop containing nucleoside triphosphate hydrolases"/>
    <property type="match status" value="1"/>
</dbReference>
<proteinExistence type="predicted"/>
<dbReference type="KEGG" id="dac:Daci_5745"/>
<sequence>MTASPDLGSGAQPALPPLFPFAAIAGQPLLCQALLLAAIDPQLGGVLIEGPRGTAKSTAARALAELIDAAPFVTLPLGASLEHLAGSLDLGQAMAGHALKFAPGLLARAHGGVLYVDEINLLPDALVDVLLDAAASGVNVVERDGISHRHAARFVLVGTMNPEEGQLRPQLLDRLGLCVRLANVQDPAQRQAIVRARLLFDADPAAFRARHADAQAALAAQLRTARERLQPAGALPWSDAVLQAAGALCIAAQVDGLRADLVLLRAARAWAAWLGDAEVTPEHVQAVAELVLVHRRKPGAPQPQPQSQPQPQQPSPQQAPSNPPSKSPAQSRPPAESTANGAGDSPPSEADWGAMPPEPVGLLRVAVPSLLAREAAKVGAPATKKA</sequence>
<dbReference type="CDD" id="cd00009">
    <property type="entry name" value="AAA"/>
    <property type="match status" value="1"/>
</dbReference>
<evidence type="ECO:0000259" key="2">
    <source>
        <dbReference type="SMART" id="SM00382"/>
    </source>
</evidence>
<dbReference type="Proteomes" id="UP000000784">
    <property type="component" value="Chromosome"/>
</dbReference>
<evidence type="ECO:0000256" key="1">
    <source>
        <dbReference type="SAM" id="MobiDB-lite"/>
    </source>
</evidence>
<dbReference type="GeneID" id="24113771"/>
<dbReference type="Gene3D" id="3.40.50.300">
    <property type="entry name" value="P-loop containing nucleotide triphosphate hydrolases"/>
    <property type="match status" value="1"/>
</dbReference>
<dbReference type="eggNOG" id="COG1239">
    <property type="taxonomic scope" value="Bacteria"/>
</dbReference>